<evidence type="ECO:0008006" key="9">
    <source>
        <dbReference type="Google" id="ProtNLM"/>
    </source>
</evidence>
<dbReference type="PRINTS" id="PR00344">
    <property type="entry name" value="BCTRLSENSOR"/>
</dbReference>
<proteinExistence type="predicted"/>
<gene>
    <name evidence="7" type="ORF">C8Q71DRAFT_785541</name>
</gene>
<evidence type="ECO:0000313" key="8">
    <source>
        <dbReference type="Proteomes" id="UP000814176"/>
    </source>
</evidence>
<feature type="transmembrane region" description="Helical" evidence="4">
    <location>
        <begin position="136"/>
        <end position="158"/>
    </location>
</feature>
<evidence type="ECO:0000256" key="3">
    <source>
        <dbReference type="PROSITE-ProRule" id="PRU00169"/>
    </source>
</evidence>
<dbReference type="SMART" id="SM00388">
    <property type="entry name" value="HisKA"/>
    <property type="match status" value="1"/>
</dbReference>
<dbReference type="Pfam" id="PF00072">
    <property type="entry name" value="Response_reg"/>
    <property type="match status" value="1"/>
</dbReference>
<reference evidence="7 8" key="1">
    <citation type="journal article" date="2021" name="Environ. Microbiol.">
        <title>Gene family expansions and transcriptome signatures uncover fungal adaptations to wood decay.</title>
        <authorList>
            <person name="Hage H."/>
            <person name="Miyauchi S."/>
            <person name="Viragh M."/>
            <person name="Drula E."/>
            <person name="Min B."/>
            <person name="Chaduli D."/>
            <person name="Navarro D."/>
            <person name="Favel A."/>
            <person name="Norest M."/>
            <person name="Lesage-Meessen L."/>
            <person name="Balint B."/>
            <person name="Merenyi Z."/>
            <person name="de Eugenio L."/>
            <person name="Morin E."/>
            <person name="Martinez A.T."/>
            <person name="Baldrian P."/>
            <person name="Stursova M."/>
            <person name="Martinez M.J."/>
            <person name="Novotny C."/>
            <person name="Magnuson J.K."/>
            <person name="Spatafora J.W."/>
            <person name="Maurice S."/>
            <person name="Pangilinan J."/>
            <person name="Andreopoulos W."/>
            <person name="LaButti K."/>
            <person name="Hundley H."/>
            <person name="Na H."/>
            <person name="Kuo A."/>
            <person name="Barry K."/>
            <person name="Lipzen A."/>
            <person name="Henrissat B."/>
            <person name="Riley R."/>
            <person name="Ahrendt S."/>
            <person name="Nagy L.G."/>
            <person name="Grigoriev I.V."/>
            <person name="Martin F."/>
            <person name="Rosso M.N."/>
        </authorList>
    </citation>
    <scope>NUCLEOTIDE SEQUENCE [LARGE SCALE GENOMIC DNA]</scope>
    <source>
        <strain evidence="7 8">CIRM-BRFM 1785</strain>
    </source>
</reference>
<dbReference type="InterPro" id="IPR011006">
    <property type="entry name" value="CheY-like_superfamily"/>
</dbReference>
<dbReference type="Pfam" id="PF03707">
    <property type="entry name" value="MHYT"/>
    <property type="match status" value="2"/>
</dbReference>
<feature type="transmembrane region" description="Helical" evidence="4">
    <location>
        <begin position="65"/>
        <end position="85"/>
    </location>
</feature>
<keyword evidence="4" id="KW-0812">Transmembrane</keyword>
<organism evidence="7 8">
    <name type="scientific">Rhodofomes roseus</name>
    <dbReference type="NCBI Taxonomy" id="34475"/>
    <lineage>
        <taxon>Eukaryota</taxon>
        <taxon>Fungi</taxon>
        <taxon>Dikarya</taxon>
        <taxon>Basidiomycota</taxon>
        <taxon>Agaricomycotina</taxon>
        <taxon>Agaricomycetes</taxon>
        <taxon>Polyporales</taxon>
        <taxon>Rhodofomes</taxon>
    </lineage>
</organism>
<dbReference type="InterPro" id="IPR005330">
    <property type="entry name" value="MHYT_dom"/>
</dbReference>
<dbReference type="Pfam" id="PF00512">
    <property type="entry name" value="HisKA"/>
    <property type="match status" value="1"/>
</dbReference>
<dbReference type="InterPro" id="IPR036890">
    <property type="entry name" value="HATPase_C_sf"/>
</dbReference>
<evidence type="ECO:0000256" key="4">
    <source>
        <dbReference type="SAM" id="Phobius"/>
    </source>
</evidence>
<evidence type="ECO:0000313" key="7">
    <source>
        <dbReference type="EMBL" id="KAH9830412.1"/>
    </source>
</evidence>
<keyword evidence="2" id="KW-0902">Two-component regulatory system</keyword>
<evidence type="ECO:0000256" key="2">
    <source>
        <dbReference type="ARBA" id="ARBA00023012"/>
    </source>
</evidence>
<keyword evidence="4" id="KW-1133">Transmembrane helix</keyword>
<evidence type="ECO:0000259" key="5">
    <source>
        <dbReference type="PROSITE" id="PS50109"/>
    </source>
</evidence>
<keyword evidence="4" id="KW-0472">Membrane</keyword>
<dbReference type="InterPro" id="IPR003661">
    <property type="entry name" value="HisK_dim/P_dom"/>
</dbReference>
<dbReference type="SUPFAM" id="SSF55874">
    <property type="entry name" value="ATPase domain of HSP90 chaperone/DNA topoisomerase II/histidine kinase"/>
    <property type="match status" value="1"/>
</dbReference>
<dbReference type="EMBL" id="JADCUA010000031">
    <property type="protein sequence ID" value="KAH9830412.1"/>
    <property type="molecule type" value="Genomic_DNA"/>
</dbReference>
<dbReference type="InterPro" id="IPR001789">
    <property type="entry name" value="Sig_transdc_resp-reg_receiver"/>
</dbReference>
<evidence type="ECO:0000256" key="1">
    <source>
        <dbReference type="ARBA" id="ARBA00022553"/>
    </source>
</evidence>
<dbReference type="InterPro" id="IPR004358">
    <property type="entry name" value="Sig_transdc_His_kin-like_C"/>
</dbReference>
<feature type="transmembrane region" description="Helical" evidence="4">
    <location>
        <begin position="28"/>
        <end position="53"/>
    </location>
</feature>
<dbReference type="SMART" id="SM00448">
    <property type="entry name" value="REC"/>
    <property type="match status" value="1"/>
</dbReference>
<protein>
    <recommendedName>
        <fullName evidence="9">Histidine kinase</fullName>
    </recommendedName>
</protein>
<dbReference type="InterPro" id="IPR005467">
    <property type="entry name" value="His_kinase_dom"/>
</dbReference>
<feature type="domain" description="Histidine kinase" evidence="5">
    <location>
        <begin position="201"/>
        <end position="417"/>
    </location>
</feature>
<sequence>MRIKARARDRPAPVFGWKYWMTAQWKTITALLVVRAAVWGLALVMMHYCGMWAMMIPSGRISWDLRIVVLSYVVAFAVCLVACTTMEHMEVHFARQVGFSTIAALGVCSMHYTGMAAATFYTYKPPAPQGEAGYPAYLPVTIVGVAVSVCVVSNLVLAHNAIIARNKMAEMILTKRRLWRIMAEKEAAEQANELKQQFISVASHEIRTPLHTVNGYCELMARTPLTEEQALYVSSIQQACHAINVIAGNVLDFSKLDRNNAELSAKPVLMKLRKVVEDAARIQPNQPGVEVVVSVADDVPDTVFLDETYIFRVLMNLLSNAQKFCEKGYICVVVRLGKSGDVVFQVRDTGVGIPASFRGALFQPFRQADQSMTRQKPGTGLGLSIVKHLVSRMSGSVDVESIEGEGSKFSVSLPIAISGQAQARGNTEEPLLDITTEPPQRPSRKRIRIVHSDNRAEGLFVELLADHGFIPVSGLTEGSVQEVVRNADAVWADVESIASSPVLRALLCAQTSHPFPVYIIHSDSRDLSVLEPELSSARNAVFLKRPLLLHALREVLEAPEGRMGEHLQTEVPKVRFAIPVDSDAVTTLQKEKFRERSLTGEDAQEGLEVIEMEPKRKDVVLLVEDNMVNQRLGCRLLEKLGYDVVAADDGQQAVDAVKQQFFHSCLMDCQMPVLDGFSACRRIRTMERDGAISGHLPIIALTANVTNESEQRCREAGMDHFLPKPLVMADLDAALKTHGRTSPHR</sequence>
<dbReference type="CDD" id="cd00082">
    <property type="entry name" value="HisKA"/>
    <property type="match status" value="1"/>
</dbReference>
<dbReference type="SUPFAM" id="SSF52172">
    <property type="entry name" value="CheY-like"/>
    <property type="match status" value="1"/>
</dbReference>
<accession>A0ABQ8K140</accession>
<dbReference type="Gene3D" id="3.40.50.2300">
    <property type="match status" value="1"/>
</dbReference>
<name>A0ABQ8K140_9APHY</name>
<keyword evidence="1 3" id="KW-0597">Phosphoprotein</keyword>
<keyword evidence="8" id="KW-1185">Reference proteome</keyword>
<dbReference type="Gene3D" id="1.10.287.130">
    <property type="match status" value="1"/>
</dbReference>
<dbReference type="GeneID" id="72005817"/>
<dbReference type="InterPro" id="IPR036097">
    <property type="entry name" value="HisK_dim/P_sf"/>
</dbReference>
<feature type="domain" description="Response regulatory" evidence="6">
    <location>
        <begin position="619"/>
        <end position="739"/>
    </location>
</feature>
<dbReference type="CDD" id="cd17546">
    <property type="entry name" value="REC_hyHK_CKI1_RcsC-like"/>
    <property type="match status" value="1"/>
</dbReference>
<dbReference type="RefSeq" id="XP_047773716.1">
    <property type="nucleotide sequence ID" value="XM_047925085.1"/>
</dbReference>
<dbReference type="InterPro" id="IPR003594">
    <property type="entry name" value="HATPase_dom"/>
</dbReference>
<dbReference type="SMART" id="SM00387">
    <property type="entry name" value="HATPase_c"/>
    <property type="match status" value="1"/>
</dbReference>
<feature type="transmembrane region" description="Helical" evidence="4">
    <location>
        <begin position="97"/>
        <end position="121"/>
    </location>
</feature>
<dbReference type="CDD" id="cd16922">
    <property type="entry name" value="HATPase_EvgS-ArcB-TorS-like"/>
    <property type="match status" value="1"/>
</dbReference>
<dbReference type="Proteomes" id="UP000814176">
    <property type="component" value="Unassembled WGS sequence"/>
</dbReference>
<dbReference type="Gene3D" id="3.30.565.10">
    <property type="entry name" value="Histidine kinase-like ATPase, C-terminal domain"/>
    <property type="match status" value="1"/>
</dbReference>
<comment type="caution">
    <text evidence="7">The sequence shown here is derived from an EMBL/GenBank/DDBJ whole genome shotgun (WGS) entry which is preliminary data.</text>
</comment>
<dbReference type="PROSITE" id="PS50110">
    <property type="entry name" value="RESPONSE_REGULATORY"/>
    <property type="match status" value="1"/>
</dbReference>
<feature type="modified residue" description="4-aspartylphosphate" evidence="3">
    <location>
        <position position="668"/>
    </location>
</feature>
<dbReference type="SUPFAM" id="SSF47384">
    <property type="entry name" value="Homodimeric domain of signal transducing histidine kinase"/>
    <property type="match status" value="1"/>
</dbReference>
<dbReference type="PROSITE" id="PS50109">
    <property type="entry name" value="HIS_KIN"/>
    <property type="match status" value="1"/>
</dbReference>
<dbReference type="Pfam" id="PF02518">
    <property type="entry name" value="HATPase_c"/>
    <property type="match status" value="1"/>
</dbReference>
<evidence type="ECO:0000259" key="6">
    <source>
        <dbReference type="PROSITE" id="PS50110"/>
    </source>
</evidence>
<dbReference type="PANTHER" id="PTHR45339">
    <property type="entry name" value="HYBRID SIGNAL TRANSDUCTION HISTIDINE KINASE J"/>
    <property type="match status" value="1"/>
</dbReference>
<dbReference type="PANTHER" id="PTHR45339:SF1">
    <property type="entry name" value="HYBRID SIGNAL TRANSDUCTION HISTIDINE KINASE J"/>
    <property type="match status" value="1"/>
</dbReference>